<dbReference type="NCBIfam" id="TIGR00665">
    <property type="entry name" value="DnaB"/>
    <property type="match status" value="1"/>
</dbReference>
<evidence type="ECO:0000256" key="11">
    <source>
        <dbReference type="NCBIfam" id="TIGR00665"/>
    </source>
</evidence>
<dbReference type="SUPFAM" id="SSF48024">
    <property type="entry name" value="N-terminal domain of DnaB helicase"/>
    <property type="match status" value="1"/>
</dbReference>
<evidence type="ECO:0000256" key="10">
    <source>
        <dbReference type="ARBA" id="ARBA00048954"/>
    </source>
</evidence>
<dbReference type="InterPro" id="IPR027417">
    <property type="entry name" value="P-loop_NTPase"/>
</dbReference>
<evidence type="ECO:0000256" key="2">
    <source>
        <dbReference type="ARBA" id="ARBA00022515"/>
    </source>
</evidence>
<comment type="function">
    <text evidence="12">The main replicative DNA helicase, it participates in initiation and elongation during chromosome replication. Travels ahead of the DNA replisome, separating dsDNA into templates for DNA synthesis. A processive ATP-dependent 5'-3' DNA helicase it has DNA-dependent ATPase activity.</text>
</comment>
<keyword evidence="6 12" id="KW-0347">Helicase</keyword>
<dbReference type="GO" id="GO:0042802">
    <property type="term" value="F:identical protein binding"/>
    <property type="evidence" value="ECO:0007669"/>
    <property type="project" value="UniProtKB-ARBA"/>
</dbReference>
<gene>
    <name evidence="14" type="primary">dnaB</name>
    <name evidence="14" type="ORF">O0554_17930</name>
</gene>
<evidence type="ECO:0000256" key="8">
    <source>
        <dbReference type="ARBA" id="ARBA00023125"/>
    </source>
</evidence>
<dbReference type="GO" id="GO:0006269">
    <property type="term" value="P:DNA replication, synthesis of primer"/>
    <property type="evidence" value="ECO:0007669"/>
    <property type="project" value="UniProtKB-UniRule"/>
</dbReference>
<dbReference type="GO" id="GO:0005524">
    <property type="term" value="F:ATP binding"/>
    <property type="evidence" value="ECO:0007669"/>
    <property type="project" value="UniProtKB-UniRule"/>
</dbReference>
<feature type="domain" description="SF4 helicase" evidence="13">
    <location>
        <begin position="179"/>
        <end position="445"/>
    </location>
</feature>
<comment type="similarity">
    <text evidence="1 12">Belongs to the helicase family. DnaB subfamily.</text>
</comment>
<dbReference type="GO" id="GO:0016787">
    <property type="term" value="F:hydrolase activity"/>
    <property type="evidence" value="ECO:0007669"/>
    <property type="project" value="UniProtKB-KW"/>
</dbReference>
<dbReference type="InterPro" id="IPR007692">
    <property type="entry name" value="DNA_helicase_DnaB"/>
</dbReference>
<keyword evidence="2 12" id="KW-0639">Primosome</keyword>
<dbReference type="SUPFAM" id="SSF52540">
    <property type="entry name" value="P-loop containing nucleoside triphosphate hydrolases"/>
    <property type="match status" value="1"/>
</dbReference>
<evidence type="ECO:0000256" key="7">
    <source>
        <dbReference type="ARBA" id="ARBA00022840"/>
    </source>
</evidence>
<dbReference type="Gene3D" id="1.10.860.10">
    <property type="entry name" value="DNAb Helicase, Chain A"/>
    <property type="match status" value="1"/>
</dbReference>
<dbReference type="Proteomes" id="UP001077662">
    <property type="component" value="Unassembled WGS sequence"/>
</dbReference>
<evidence type="ECO:0000256" key="5">
    <source>
        <dbReference type="ARBA" id="ARBA00022801"/>
    </source>
</evidence>
<dbReference type="EMBL" id="JAPTNE010000024">
    <property type="protein sequence ID" value="MCZ0808769.1"/>
    <property type="molecule type" value="Genomic_DNA"/>
</dbReference>
<evidence type="ECO:0000313" key="15">
    <source>
        <dbReference type="Proteomes" id="UP001077662"/>
    </source>
</evidence>
<dbReference type="EC" id="5.6.2.3" evidence="11 12"/>
<dbReference type="GO" id="GO:0005829">
    <property type="term" value="C:cytosol"/>
    <property type="evidence" value="ECO:0007669"/>
    <property type="project" value="TreeGrafter"/>
</dbReference>
<evidence type="ECO:0000256" key="9">
    <source>
        <dbReference type="ARBA" id="ARBA00023235"/>
    </source>
</evidence>
<dbReference type="Gene3D" id="3.40.50.300">
    <property type="entry name" value="P-loop containing nucleotide triphosphate hydrolases"/>
    <property type="match status" value="1"/>
</dbReference>
<dbReference type="InterPro" id="IPR003593">
    <property type="entry name" value="AAA+_ATPase"/>
</dbReference>
<dbReference type="PANTHER" id="PTHR30153:SF2">
    <property type="entry name" value="REPLICATIVE DNA HELICASE"/>
    <property type="match status" value="1"/>
</dbReference>
<dbReference type="GO" id="GO:1990077">
    <property type="term" value="C:primosome complex"/>
    <property type="evidence" value="ECO:0007669"/>
    <property type="project" value="UniProtKB-UniRule"/>
</dbReference>
<keyword evidence="5 12" id="KW-0378">Hydrolase</keyword>
<dbReference type="InterPro" id="IPR007693">
    <property type="entry name" value="DNA_helicase_DnaB-like_N"/>
</dbReference>
<dbReference type="InterPro" id="IPR016136">
    <property type="entry name" value="DNA_helicase_N/primase_C"/>
</dbReference>
<comment type="catalytic activity">
    <reaction evidence="10 12">
        <text>ATP + H2O = ADP + phosphate + H(+)</text>
        <dbReference type="Rhea" id="RHEA:13065"/>
        <dbReference type="ChEBI" id="CHEBI:15377"/>
        <dbReference type="ChEBI" id="CHEBI:15378"/>
        <dbReference type="ChEBI" id="CHEBI:30616"/>
        <dbReference type="ChEBI" id="CHEBI:43474"/>
        <dbReference type="ChEBI" id="CHEBI:456216"/>
        <dbReference type="EC" id="5.6.2.3"/>
    </reaction>
</comment>
<dbReference type="InterPro" id="IPR036185">
    <property type="entry name" value="DNA_heli_DnaB-like_N_sf"/>
</dbReference>
<evidence type="ECO:0000259" key="13">
    <source>
        <dbReference type="PROSITE" id="PS51199"/>
    </source>
</evidence>
<evidence type="ECO:0000256" key="12">
    <source>
        <dbReference type="RuleBase" id="RU362085"/>
    </source>
</evidence>
<dbReference type="Pfam" id="PF00772">
    <property type="entry name" value="DnaB"/>
    <property type="match status" value="1"/>
</dbReference>
<organism evidence="14 15">
    <name type="scientific">Brevibacillus laterosporus</name>
    <name type="common">Bacillus laterosporus</name>
    <dbReference type="NCBI Taxonomy" id="1465"/>
    <lineage>
        <taxon>Bacteria</taxon>
        <taxon>Bacillati</taxon>
        <taxon>Bacillota</taxon>
        <taxon>Bacilli</taxon>
        <taxon>Bacillales</taxon>
        <taxon>Paenibacillaceae</taxon>
        <taxon>Brevibacillus</taxon>
    </lineage>
</organism>
<dbReference type="Pfam" id="PF03796">
    <property type="entry name" value="DnaB_C"/>
    <property type="match status" value="1"/>
</dbReference>
<dbReference type="NCBIfam" id="NF004384">
    <property type="entry name" value="PRK05748.1"/>
    <property type="match status" value="1"/>
</dbReference>
<dbReference type="GO" id="GO:0003677">
    <property type="term" value="F:DNA binding"/>
    <property type="evidence" value="ECO:0007669"/>
    <property type="project" value="UniProtKB-UniRule"/>
</dbReference>
<reference evidence="14" key="1">
    <citation type="submission" date="2022-09" db="EMBL/GenBank/DDBJ databases">
        <title>Genome analysis and characterization of larvicidal activity of Brevibacillus strains.</title>
        <authorList>
            <person name="Patrusheva E.V."/>
            <person name="Izotova A.O."/>
            <person name="Toshchakov S.V."/>
            <person name="Sineoky S.P."/>
        </authorList>
    </citation>
    <scope>NUCLEOTIDE SEQUENCE</scope>
    <source>
        <strain evidence="14">VKPM_B-13247</strain>
    </source>
</reference>
<keyword evidence="9" id="KW-0413">Isomerase</keyword>
<dbReference type="RefSeq" id="WP_258434217.1">
    <property type="nucleotide sequence ID" value="NZ_JANSGW010000024.1"/>
</dbReference>
<sequence>MSHNIETVHPALVNEYAEASVLGAIFRDATYVHLALSICTPEDMYFVHHKVIYQAICDIVKSGNPIDIVAVTTLLLDQKKLEMARGVEYITQMASVVPSAHNIEYYAGAVKDKALLRDLHLMATSLPRLIEEEIDLDMTVEAVEKTLQKVSSRKHSTSFQTMKNVALEVYDEVEQKSQQETKTYGVPSGYPDLDRMTNGFQKSDLIILAARPSVGKTAFALNVANNAADQTTEPIAIFSLEMPAKLLVKRMICAEANLDAEKMMTGKLEEEDWHRFTNGIASISKKGIFIDDTPGLTVTDIKAKALRLMNEKGQLGMIIIDYLQLIQGRGRGDNRQQEVSEISRMLKGLARELNVPVVALSQLSRSVEQRQDKRPMLSDLRESGSIEQDADIVAFLYRDDYYHKETEAKNIIEIIIAKQRNGPTGTAELAFLKEFNKFVDLPRQTTLQDVG</sequence>
<dbReference type="GO" id="GO:0043139">
    <property type="term" value="F:5'-3' DNA helicase activity"/>
    <property type="evidence" value="ECO:0007669"/>
    <property type="project" value="UniProtKB-EC"/>
</dbReference>
<dbReference type="AlphaFoldDB" id="A0AAP3GDU0"/>
<dbReference type="FunFam" id="3.40.50.300:FF:000076">
    <property type="entry name" value="Replicative DNA helicase"/>
    <property type="match status" value="1"/>
</dbReference>
<dbReference type="InterPro" id="IPR007694">
    <property type="entry name" value="DNA_helicase_DnaB-like_C"/>
</dbReference>
<evidence type="ECO:0000256" key="6">
    <source>
        <dbReference type="ARBA" id="ARBA00022806"/>
    </source>
</evidence>
<evidence type="ECO:0000313" key="14">
    <source>
        <dbReference type="EMBL" id="MCZ0808769.1"/>
    </source>
</evidence>
<evidence type="ECO:0000256" key="1">
    <source>
        <dbReference type="ARBA" id="ARBA00008428"/>
    </source>
</evidence>
<dbReference type="CDD" id="cd00984">
    <property type="entry name" value="DnaB_C"/>
    <property type="match status" value="1"/>
</dbReference>
<protein>
    <recommendedName>
        <fullName evidence="11 12">Replicative DNA helicase</fullName>
        <ecNumber evidence="11 12">5.6.2.3</ecNumber>
    </recommendedName>
</protein>
<keyword evidence="7 12" id="KW-0067">ATP-binding</keyword>
<evidence type="ECO:0000256" key="3">
    <source>
        <dbReference type="ARBA" id="ARBA00022705"/>
    </source>
</evidence>
<dbReference type="SMART" id="SM00382">
    <property type="entry name" value="AAA"/>
    <property type="match status" value="1"/>
</dbReference>
<dbReference type="PANTHER" id="PTHR30153">
    <property type="entry name" value="REPLICATIVE DNA HELICASE DNAB"/>
    <property type="match status" value="1"/>
</dbReference>
<evidence type="ECO:0000256" key="4">
    <source>
        <dbReference type="ARBA" id="ARBA00022741"/>
    </source>
</evidence>
<keyword evidence="3 12" id="KW-0235">DNA replication</keyword>
<comment type="caution">
    <text evidence="14">The sequence shown here is derived from an EMBL/GenBank/DDBJ whole genome shotgun (WGS) entry which is preliminary data.</text>
</comment>
<proteinExistence type="inferred from homology"/>
<name>A0AAP3GDU0_BRELA</name>
<keyword evidence="4 12" id="KW-0547">Nucleotide-binding</keyword>
<keyword evidence="8 12" id="KW-0238">DNA-binding</keyword>
<accession>A0AAP3GDU0</accession>
<dbReference type="PROSITE" id="PS51199">
    <property type="entry name" value="SF4_HELICASE"/>
    <property type="match status" value="1"/>
</dbReference>